<keyword evidence="2" id="KW-1185">Reference proteome</keyword>
<dbReference type="AlphaFoldDB" id="A0A371HJE4"/>
<protein>
    <submittedName>
        <fullName evidence="1">Uncharacterized protein</fullName>
    </submittedName>
</protein>
<dbReference type="EMBL" id="QJKJ01002437">
    <property type="protein sequence ID" value="RDY02899.1"/>
    <property type="molecule type" value="Genomic_DNA"/>
</dbReference>
<dbReference type="Proteomes" id="UP000257109">
    <property type="component" value="Unassembled WGS sequence"/>
</dbReference>
<organism evidence="1 2">
    <name type="scientific">Mucuna pruriens</name>
    <name type="common">Velvet bean</name>
    <name type="synonym">Dolichos pruriens</name>
    <dbReference type="NCBI Taxonomy" id="157652"/>
    <lineage>
        <taxon>Eukaryota</taxon>
        <taxon>Viridiplantae</taxon>
        <taxon>Streptophyta</taxon>
        <taxon>Embryophyta</taxon>
        <taxon>Tracheophyta</taxon>
        <taxon>Spermatophyta</taxon>
        <taxon>Magnoliopsida</taxon>
        <taxon>eudicotyledons</taxon>
        <taxon>Gunneridae</taxon>
        <taxon>Pentapetalae</taxon>
        <taxon>rosids</taxon>
        <taxon>fabids</taxon>
        <taxon>Fabales</taxon>
        <taxon>Fabaceae</taxon>
        <taxon>Papilionoideae</taxon>
        <taxon>50 kb inversion clade</taxon>
        <taxon>NPAAA clade</taxon>
        <taxon>indigoferoid/millettioid clade</taxon>
        <taxon>Phaseoleae</taxon>
        <taxon>Mucuna</taxon>
    </lineage>
</organism>
<accession>A0A371HJE4</accession>
<evidence type="ECO:0000313" key="2">
    <source>
        <dbReference type="Proteomes" id="UP000257109"/>
    </source>
</evidence>
<comment type="caution">
    <text evidence="1">The sequence shown here is derived from an EMBL/GenBank/DDBJ whole genome shotgun (WGS) entry which is preliminary data.</text>
</comment>
<reference evidence="1" key="1">
    <citation type="submission" date="2018-05" db="EMBL/GenBank/DDBJ databases">
        <title>Draft genome of Mucuna pruriens seed.</title>
        <authorList>
            <person name="Nnadi N.E."/>
            <person name="Vos R."/>
            <person name="Hasami M.H."/>
            <person name="Devisetty U.K."/>
            <person name="Aguiy J.C."/>
        </authorList>
    </citation>
    <scope>NUCLEOTIDE SEQUENCE [LARGE SCALE GENOMIC DNA]</scope>
    <source>
        <strain evidence="1">JCA_2017</strain>
    </source>
</reference>
<proteinExistence type="predicted"/>
<name>A0A371HJE4_MUCPR</name>
<evidence type="ECO:0000313" key="1">
    <source>
        <dbReference type="EMBL" id="RDY02899.1"/>
    </source>
</evidence>
<gene>
    <name evidence="1" type="ORF">CR513_13593</name>
</gene>
<sequence>MRKRSCEENVASQEGTTSYLLICVFHLYAQLSNLAACFKKMLECFQGIFLEEIPCRLPPIMGIEHRTNFTTGATLPNRNCI</sequence>
<feature type="non-terminal residue" evidence="1">
    <location>
        <position position="1"/>
    </location>
</feature>